<proteinExistence type="predicted"/>
<keyword evidence="1" id="KW-0472">Membrane</keyword>
<organism evidence="2 3">
    <name type="scientific">Saccharopolyspora halophila</name>
    <dbReference type="NCBI Taxonomy" id="405551"/>
    <lineage>
        <taxon>Bacteria</taxon>
        <taxon>Bacillati</taxon>
        <taxon>Actinomycetota</taxon>
        <taxon>Actinomycetes</taxon>
        <taxon>Pseudonocardiales</taxon>
        <taxon>Pseudonocardiaceae</taxon>
        <taxon>Saccharopolyspora</taxon>
    </lineage>
</organism>
<evidence type="ECO:0000313" key="3">
    <source>
        <dbReference type="Proteomes" id="UP001501218"/>
    </source>
</evidence>
<reference evidence="3" key="1">
    <citation type="journal article" date="2019" name="Int. J. Syst. Evol. Microbiol.">
        <title>The Global Catalogue of Microorganisms (GCM) 10K type strain sequencing project: providing services to taxonomists for standard genome sequencing and annotation.</title>
        <authorList>
            <consortium name="The Broad Institute Genomics Platform"/>
            <consortium name="The Broad Institute Genome Sequencing Center for Infectious Disease"/>
            <person name="Wu L."/>
            <person name="Ma J."/>
        </authorList>
    </citation>
    <scope>NUCLEOTIDE SEQUENCE [LARGE SCALE GENOMIC DNA]</scope>
    <source>
        <strain evidence="3">JCM 16221</strain>
    </source>
</reference>
<keyword evidence="1" id="KW-1133">Transmembrane helix</keyword>
<dbReference type="Proteomes" id="UP001501218">
    <property type="component" value="Unassembled WGS sequence"/>
</dbReference>
<evidence type="ECO:0000256" key="1">
    <source>
        <dbReference type="SAM" id="Phobius"/>
    </source>
</evidence>
<gene>
    <name evidence="2" type="ORF">GCM10009854_11240</name>
</gene>
<accession>A0ABP5SR28</accession>
<sequence>MVIERNRWVRRLLVAQPALLWPLSFVLWSTGDDLNLAAAVLLLWLSAATTIAAIVRPMYSESDSRSLNDRRTPCT</sequence>
<feature type="transmembrane region" description="Helical" evidence="1">
    <location>
        <begin position="36"/>
        <end position="55"/>
    </location>
</feature>
<name>A0ABP5SR28_9PSEU</name>
<comment type="caution">
    <text evidence="2">The sequence shown here is derived from an EMBL/GenBank/DDBJ whole genome shotgun (WGS) entry which is preliminary data.</text>
</comment>
<evidence type="ECO:0000313" key="2">
    <source>
        <dbReference type="EMBL" id="GAA2336910.1"/>
    </source>
</evidence>
<protein>
    <submittedName>
        <fullName evidence="2">Uncharacterized protein</fullName>
    </submittedName>
</protein>
<dbReference type="EMBL" id="BAAARA010000003">
    <property type="protein sequence ID" value="GAA2336910.1"/>
    <property type="molecule type" value="Genomic_DNA"/>
</dbReference>
<dbReference type="RefSeq" id="WP_344127321.1">
    <property type="nucleotide sequence ID" value="NZ_BAAARA010000003.1"/>
</dbReference>
<feature type="transmembrane region" description="Helical" evidence="1">
    <location>
        <begin position="12"/>
        <end position="30"/>
    </location>
</feature>
<keyword evidence="1" id="KW-0812">Transmembrane</keyword>
<keyword evidence="3" id="KW-1185">Reference proteome</keyword>